<sequence>MVEHDFDVSTVYSYENEARIAALAKVDVTGAMQDQVQVGDGGSLLDVVGPSKAQNAPANVAAEPQRTQLESVTPARAKKNLTPKRREHWKKFQEHIKFEQKERKARAKAKLQETGQAQSDRNATVELAAKSVAQPICIKSKAQQRRENKEKHAQANLIDLQSSVSTLSGSHTPPFSPGLSIAPPLPSPSHKPTTDKPFSSFSIYS</sequence>
<evidence type="ECO:0000313" key="3">
    <source>
        <dbReference type="Proteomes" id="UP000772434"/>
    </source>
</evidence>
<reference evidence="2" key="1">
    <citation type="submission" date="2020-11" db="EMBL/GenBank/DDBJ databases">
        <authorList>
            <consortium name="DOE Joint Genome Institute"/>
            <person name="Ahrendt S."/>
            <person name="Riley R."/>
            <person name="Andreopoulos W."/>
            <person name="Labutti K."/>
            <person name="Pangilinan J."/>
            <person name="Ruiz-Duenas F.J."/>
            <person name="Barrasa J.M."/>
            <person name="Sanchez-Garcia M."/>
            <person name="Camarero S."/>
            <person name="Miyauchi S."/>
            <person name="Serrano A."/>
            <person name="Linde D."/>
            <person name="Babiker R."/>
            <person name="Drula E."/>
            <person name="Ayuso-Fernandez I."/>
            <person name="Pacheco R."/>
            <person name="Padilla G."/>
            <person name="Ferreira P."/>
            <person name="Barriuso J."/>
            <person name="Kellner H."/>
            <person name="Castanera R."/>
            <person name="Alfaro M."/>
            <person name="Ramirez L."/>
            <person name="Pisabarro A.G."/>
            <person name="Kuo A."/>
            <person name="Tritt A."/>
            <person name="Lipzen A."/>
            <person name="He G."/>
            <person name="Yan M."/>
            <person name="Ng V."/>
            <person name="Cullen D."/>
            <person name="Martin F."/>
            <person name="Rosso M.-N."/>
            <person name="Henrissat B."/>
            <person name="Hibbett D."/>
            <person name="Martinez A.T."/>
            <person name="Grigoriev I.V."/>
        </authorList>
    </citation>
    <scope>NUCLEOTIDE SEQUENCE</scope>
    <source>
        <strain evidence="2">AH 40177</strain>
    </source>
</reference>
<name>A0A9P5Q0N0_9AGAR</name>
<comment type="caution">
    <text evidence="2">The sequence shown here is derived from an EMBL/GenBank/DDBJ whole genome shotgun (WGS) entry which is preliminary data.</text>
</comment>
<dbReference type="EMBL" id="JADNRY010000024">
    <property type="protein sequence ID" value="KAF9072502.1"/>
    <property type="molecule type" value="Genomic_DNA"/>
</dbReference>
<dbReference type="AlphaFoldDB" id="A0A9P5Q0N0"/>
<evidence type="ECO:0000313" key="2">
    <source>
        <dbReference type="EMBL" id="KAF9072502.1"/>
    </source>
</evidence>
<feature type="compositionally biased region" description="Polar residues" evidence="1">
    <location>
        <begin position="164"/>
        <end position="173"/>
    </location>
</feature>
<gene>
    <name evidence="2" type="ORF">BDP27DRAFT_1418114</name>
</gene>
<dbReference type="Proteomes" id="UP000772434">
    <property type="component" value="Unassembled WGS sequence"/>
</dbReference>
<protein>
    <submittedName>
        <fullName evidence="2">Uncharacterized protein</fullName>
    </submittedName>
</protein>
<keyword evidence="3" id="KW-1185">Reference proteome</keyword>
<evidence type="ECO:0000256" key="1">
    <source>
        <dbReference type="SAM" id="MobiDB-lite"/>
    </source>
</evidence>
<accession>A0A9P5Q0N0</accession>
<organism evidence="2 3">
    <name type="scientific">Rhodocollybia butyracea</name>
    <dbReference type="NCBI Taxonomy" id="206335"/>
    <lineage>
        <taxon>Eukaryota</taxon>
        <taxon>Fungi</taxon>
        <taxon>Dikarya</taxon>
        <taxon>Basidiomycota</taxon>
        <taxon>Agaricomycotina</taxon>
        <taxon>Agaricomycetes</taxon>
        <taxon>Agaricomycetidae</taxon>
        <taxon>Agaricales</taxon>
        <taxon>Marasmiineae</taxon>
        <taxon>Omphalotaceae</taxon>
        <taxon>Rhodocollybia</taxon>
    </lineage>
</organism>
<feature type="region of interest" description="Disordered" evidence="1">
    <location>
        <begin position="164"/>
        <end position="205"/>
    </location>
</feature>
<proteinExistence type="predicted"/>
<feature type="compositionally biased region" description="Polar residues" evidence="1">
    <location>
        <begin position="196"/>
        <end position="205"/>
    </location>
</feature>